<evidence type="ECO:0000313" key="2">
    <source>
        <dbReference type="EMBL" id="WMV55114.1"/>
    </source>
</evidence>
<feature type="compositionally biased region" description="Basic and acidic residues" evidence="1">
    <location>
        <begin position="17"/>
        <end position="52"/>
    </location>
</feature>
<name>A0AAF1A045_SOLVR</name>
<evidence type="ECO:0000256" key="1">
    <source>
        <dbReference type="SAM" id="MobiDB-lite"/>
    </source>
</evidence>
<evidence type="ECO:0000313" key="3">
    <source>
        <dbReference type="Proteomes" id="UP001234989"/>
    </source>
</evidence>
<reference evidence="2" key="1">
    <citation type="submission" date="2023-08" db="EMBL/GenBank/DDBJ databases">
        <title>A de novo genome assembly of Solanum verrucosum Schlechtendal, a Mexican diploid species geographically isolated from the other diploid A-genome species in potato relatives.</title>
        <authorList>
            <person name="Hosaka K."/>
        </authorList>
    </citation>
    <scope>NUCLEOTIDE SEQUENCE</scope>
    <source>
        <tissue evidence="2">Young leaves</tissue>
    </source>
</reference>
<organism evidence="2 3">
    <name type="scientific">Solanum verrucosum</name>
    <dbReference type="NCBI Taxonomy" id="315347"/>
    <lineage>
        <taxon>Eukaryota</taxon>
        <taxon>Viridiplantae</taxon>
        <taxon>Streptophyta</taxon>
        <taxon>Embryophyta</taxon>
        <taxon>Tracheophyta</taxon>
        <taxon>Spermatophyta</taxon>
        <taxon>Magnoliopsida</taxon>
        <taxon>eudicotyledons</taxon>
        <taxon>Gunneridae</taxon>
        <taxon>Pentapetalae</taxon>
        <taxon>asterids</taxon>
        <taxon>lamiids</taxon>
        <taxon>Solanales</taxon>
        <taxon>Solanaceae</taxon>
        <taxon>Solanoideae</taxon>
        <taxon>Solaneae</taxon>
        <taxon>Solanum</taxon>
    </lineage>
</organism>
<dbReference type="AlphaFoldDB" id="A0AAF1A045"/>
<keyword evidence="3" id="KW-1185">Reference proteome</keyword>
<proteinExistence type="predicted"/>
<protein>
    <submittedName>
        <fullName evidence="2">Uncharacterized protein</fullName>
    </submittedName>
</protein>
<feature type="region of interest" description="Disordered" evidence="1">
    <location>
        <begin position="1"/>
        <end position="65"/>
    </location>
</feature>
<dbReference type="Proteomes" id="UP001234989">
    <property type="component" value="Chromosome 11"/>
</dbReference>
<accession>A0AAF1A045</accession>
<gene>
    <name evidence="2" type="ORF">MTR67_048499</name>
</gene>
<dbReference type="EMBL" id="CP133622">
    <property type="protein sequence ID" value="WMV55114.1"/>
    <property type="molecule type" value="Genomic_DNA"/>
</dbReference>
<sequence>MRGSHPNYPRQGGNQGWKKERDDGWKYWRGGNCRDMETDKDRYVPPHDRQQQKEQAGPEGNRTEDMISRIFNNVEGSDKVLKELKNDYSTLSKKATSHSVSIK</sequence>